<proteinExistence type="predicted"/>
<dbReference type="InterPro" id="IPR001638">
    <property type="entry name" value="Solute-binding_3/MltF_N"/>
</dbReference>
<sequence length="279" mass="30218">MGLESTRAVAARTAARGGVGLRRRCLTSLALALALPASMSALAAGPTITLCYERADVKPWRTQTGEGLNFELLRLVAERAGVEFHFQSMPWKRCLAQLKANAVDGAFAVSYKPDRREIGEYPGGATPDAGKRMHIDRYILLRRKGGTLDWDGRALRNVDGAIGAQLGYSITDQLRSLNVTVDEGSQRSDELVKKLLAGRLAGAAVGGSDARTLLEGPYGDRIEALPLPLVEKPYFLMLSHQLVARQPALAQRVWAAVEQARNSPAYQKLERAGSKGAPR</sequence>
<dbReference type="OrthoDB" id="9133137at2"/>
<gene>
    <name evidence="3" type="ORF">GM672_08800</name>
</gene>
<evidence type="ECO:0000259" key="2">
    <source>
        <dbReference type="Pfam" id="PF00497"/>
    </source>
</evidence>
<name>A0A6I3SWC4_9BURK</name>
<dbReference type="AlphaFoldDB" id="A0A6I3SWC4"/>
<feature type="domain" description="Solute-binding protein family 3/N-terminal" evidence="2">
    <location>
        <begin position="63"/>
        <end position="118"/>
    </location>
</feature>
<feature type="signal peptide" evidence="1">
    <location>
        <begin position="1"/>
        <end position="43"/>
    </location>
</feature>
<dbReference type="Gene3D" id="3.40.190.10">
    <property type="entry name" value="Periplasmic binding protein-like II"/>
    <property type="match status" value="2"/>
</dbReference>
<accession>A0A6I3SWC4</accession>
<dbReference type="Pfam" id="PF00497">
    <property type="entry name" value="SBP_bac_3"/>
    <property type="match status" value="1"/>
</dbReference>
<organism evidence="3 4">
    <name type="scientific">Pseudoduganella buxea</name>
    <dbReference type="NCBI Taxonomy" id="1949069"/>
    <lineage>
        <taxon>Bacteria</taxon>
        <taxon>Pseudomonadati</taxon>
        <taxon>Pseudomonadota</taxon>
        <taxon>Betaproteobacteria</taxon>
        <taxon>Burkholderiales</taxon>
        <taxon>Oxalobacteraceae</taxon>
        <taxon>Telluria group</taxon>
        <taxon>Pseudoduganella</taxon>
    </lineage>
</organism>
<dbReference type="SUPFAM" id="SSF53850">
    <property type="entry name" value="Periplasmic binding protein-like II"/>
    <property type="match status" value="1"/>
</dbReference>
<dbReference type="EMBL" id="WNKZ01000018">
    <property type="protein sequence ID" value="MTV52826.1"/>
    <property type="molecule type" value="Genomic_DNA"/>
</dbReference>
<protein>
    <submittedName>
        <fullName evidence="3">Transporter substrate-binding domain-containing protein</fullName>
    </submittedName>
</protein>
<feature type="chain" id="PRO_5026012069" evidence="1">
    <location>
        <begin position="44"/>
        <end position="279"/>
    </location>
</feature>
<evidence type="ECO:0000313" key="3">
    <source>
        <dbReference type="EMBL" id="MTV52826.1"/>
    </source>
</evidence>
<keyword evidence="1" id="KW-0732">Signal</keyword>
<comment type="caution">
    <text evidence="3">The sequence shown here is derived from an EMBL/GenBank/DDBJ whole genome shotgun (WGS) entry which is preliminary data.</text>
</comment>
<evidence type="ECO:0000313" key="4">
    <source>
        <dbReference type="Proteomes" id="UP000430634"/>
    </source>
</evidence>
<dbReference type="Proteomes" id="UP000430634">
    <property type="component" value="Unassembled WGS sequence"/>
</dbReference>
<evidence type="ECO:0000256" key="1">
    <source>
        <dbReference type="SAM" id="SignalP"/>
    </source>
</evidence>
<reference evidence="3 4" key="1">
    <citation type="submission" date="2019-11" db="EMBL/GenBank/DDBJ databases">
        <title>Type strains purchased from KCTC, JCM and DSMZ.</title>
        <authorList>
            <person name="Lu H."/>
        </authorList>
    </citation>
    <scope>NUCLEOTIDE SEQUENCE [LARGE SCALE GENOMIC DNA]</scope>
    <source>
        <strain evidence="3 4">KCTC 52429</strain>
    </source>
</reference>